<name>A0AAW1GLQ3_SAPOF</name>
<evidence type="ECO:0000313" key="3">
    <source>
        <dbReference type="Proteomes" id="UP001443914"/>
    </source>
</evidence>
<keyword evidence="3" id="KW-1185">Reference proteome</keyword>
<reference evidence="2" key="1">
    <citation type="submission" date="2024-03" db="EMBL/GenBank/DDBJ databases">
        <title>WGS assembly of Saponaria officinalis var. Norfolk2.</title>
        <authorList>
            <person name="Jenkins J."/>
            <person name="Shu S."/>
            <person name="Grimwood J."/>
            <person name="Barry K."/>
            <person name="Goodstein D."/>
            <person name="Schmutz J."/>
            <person name="Leebens-Mack J."/>
            <person name="Osbourn A."/>
        </authorList>
    </citation>
    <scope>NUCLEOTIDE SEQUENCE [LARGE SCALE GENOMIC DNA]</scope>
    <source>
        <strain evidence="2">JIC</strain>
    </source>
</reference>
<accession>A0AAW1GLQ3</accession>
<comment type="caution">
    <text evidence="2">The sequence shown here is derived from an EMBL/GenBank/DDBJ whole genome shotgun (WGS) entry which is preliminary data.</text>
</comment>
<dbReference type="Proteomes" id="UP001443914">
    <property type="component" value="Unassembled WGS sequence"/>
</dbReference>
<organism evidence="2 3">
    <name type="scientific">Saponaria officinalis</name>
    <name type="common">Common soapwort</name>
    <name type="synonym">Lychnis saponaria</name>
    <dbReference type="NCBI Taxonomy" id="3572"/>
    <lineage>
        <taxon>Eukaryota</taxon>
        <taxon>Viridiplantae</taxon>
        <taxon>Streptophyta</taxon>
        <taxon>Embryophyta</taxon>
        <taxon>Tracheophyta</taxon>
        <taxon>Spermatophyta</taxon>
        <taxon>Magnoliopsida</taxon>
        <taxon>eudicotyledons</taxon>
        <taxon>Gunneridae</taxon>
        <taxon>Pentapetalae</taxon>
        <taxon>Caryophyllales</taxon>
        <taxon>Caryophyllaceae</taxon>
        <taxon>Caryophylleae</taxon>
        <taxon>Saponaria</taxon>
    </lineage>
</organism>
<feature type="compositionally biased region" description="Low complexity" evidence="1">
    <location>
        <begin position="299"/>
        <end position="318"/>
    </location>
</feature>
<sequence>MGVRSATASLRILKSLYDIDSVSSYNWCEFTRNQWVDSVDLWQRNKDSNALFGGPIMVLLFIYLDRVTFKYTTVPRAFPTLSSWSKEEISKRFNAEKIASYGKGGIEARLVKSSSSVPSGSGSNEHSGKGVAETSTKDQNDNVVNENANNSEQKTCPVYELERTAAFQEFASYKDFSSAEELLAALIKLETALGKRQKTENSEEAPTNVGSPYDSHESPHRGPSFDSAIHHGPVKEVKDPCIEPQQNVEETQKTTTMKTKLRKTVSKHRRKSLRISSQGVSPPSFKLLSSQSDEGDGVSGSPTSPLSSPATLEVSPVSSLPPPVKEFPPQSKRTIVISDVLKSPFRERTINVSYDITHSEKQLLDVVLCPSLIDSDFLFRSGNYNVSRGALKTLLSGERVHNTVIDTWCHILNKNKNYKSRESPSCLYLPSTMFNPIEGIDVDSSALSLV</sequence>
<feature type="region of interest" description="Disordered" evidence="1">
    <location>
        <begin position="113"/>
        <end position="156"/>
    </location>
</feature>
<dbReference type="PANTHER" id="PTHR34835:SF90">
    <property type="entry name" value="AMINOTRANSFERASE-LIKE PLANT MOBILE DOMAIN-CONTAINING PROTEIN"/>
    <property type="match status" value="1"/>
</dbReference>
<gene>
    <name evidence="2" type="ORF">RND81_14G141800</name>
</gene>
<dbReference type="PANTHER" id="PTHR34835">
    <property type="entry name" value="OS07G0283600 PROTEIN-RELATED"/>
    <property type="match status" value="1"/>
</dbReference>
<dbReference type="EMBL" id="JBDFQZ010000014">
    <property type="protein sequence ID" value="KAK9665868.1"/>
    <property type="molecule type" value="Genomic_DNA"/>
</dbReference>
<feature type="compositionally biased region" description="Low complexity" evidence="1">
    <location>
        <begin position="113"/>
        <end position="123"/>
    </location>
</feature>
<evidence type="ECO:0000256" key="1">
    <source>
        <dbReference type="SAM" id="MobiDB-lite"/>
    </source>
</evidence>
<proteinExistence type="predicted"/>
<feature type="compositionally biased region" description="Low complexity" evidence="1">
    <location>
        <begin position="141"/>
        <end position="153"/>
    </location>
</feature>
<dbReference type="AlphaFoldDB" id="A0AAW1GLQ3"/>
<feature type="region of interest" description="Disordered" evidence="1">
    <location>
        <begin position="195"/>
        <end position="328"/>
    </location>
</feature>
<protein>
    <submittedName>
        <fullName evidence="2">Uncharacterized protein</fullName>
    </submittedName>
</protein>
<evidence type="ECO:0000313" key="2">
    <source>
        <dbReference type="EMBL" id="KAK9665868.1"/>
    </source>
</evidence>
<feature type="compositionally biased region" description="Polar residues" evidence="1">
    <location>
        <begin position="274"/>
        <end position="292"/>
    </location>
</feature>
<feature type="compositionally biased region" description="Basic residues" evidence="1">
    <location>
        <begin position="259"/>
        <end position="273"/>
    </location>
</feature>